<keyword evidence="4 5" id="KW-0472">Membrane</keyword>
<evidence type="ECO:0000313" key="7">
    <source>
        <dbReference type="Proteomes" id="UP000602198"/>
    </source>
</evidence>
<evidence type="ECO:0000256" key="4">
    <source>
        <dbReference type="ARBA" id="ARBA00023136"/>
    </source>
</evidence>
<dbReference type="EMBL" id="JAERRJ010000009">
    <property type="protein sequence ID" value="MBL1077627.1"/>
    <property type="molecule type" value="Genomic_DNA"/>
</dbReference>
<dbReference type="Pfam" id="PF02600">
    <property type="entry name" value="DsbB"/>
    <property type="match status" value="1"/>
</dbReference>
<organism evidence="6 7">
    <name type="scientific">Nocardia acididurans</name>
    <dbReference type="NCBI Taxonomy" id="2802282"/>
    <lineage>
        <taxon>Bacteria</taxon>
        <taxon>Bacillati</taxon>
        <taxon>Actinomycetota</taxon>
        <taxon>Actinomycetes</taxon>
        <taxon>Mycobacteriales</taxon>
        <taxon>Nocardiaceae</taxon>
        <taxon>Nocardia</taxon>
    </lineage>
</organism>
<accession>A0ABS1MAJ8</accession>
<comment type="subcellular location">
    <subcellularLocation>
        <location evidence="1">Membrane</location>
        <topology evidence="1">Multi-pass membrane protein</topology>
    </subcellularLocation>
</comment>
<proteinExistence type="predicted"/>
<feature type="transmembrane region" description="Helical" evidence="5">
    <location>
        <begin position="169"/>
        <end position="195"/>
    </location>
</feature>
<dbReference type="Gene3D" id="1.20.1550.10">
    <property type="entry name" value="DsbB-like"/>
    <property type="match status" value="1"/>
</dbReference>
<dbReference type="Proteomes" id="UP000602198">
    <property type="component" value="Unassembled WGS sequence"/>
</dbReference>
<feature type="transmembrane region" description="Helical" evidence="5">
    <location>
        <begin position="85"/>
        <end position="105"/>
    </location>
</feature>
<keyword evidence="3 5" id="KW-1133">Transmembrane helix</keyword>
<reference evidence="6 7" key="1">
    <citation type="submission" date="2021-01" db="EMBL/GenBank/DDBJ databases">
        <title>WGS of actinomycetes isolated from Thailand.</title>
        <authorList>
            <person name="Thawai C."/>
        </authorList>
    </citation>
    <scope>NUCLEOTIDE SEQUENCE [LARGE SCALE GENOMIC DNA]</scope>
    <source>
        <strain evidence="6 7">LPG 2</strain>
    </source>
</reference>
<evidence type="ECO:0000256" key="2">
    <source>
        <dbReference type="ARBA" id="ARBA00022692"/>
    </source>
</evidence>
<gene>
    <name evidence="6" type="ORF">JK358_24800</name>
</gene>
<keyword evidence="7" id="KW-1185">Reference proteome</keyword>
<sequence length="219" mass="23487">MTAATNDTATAPRTGALGQVQYWLAVIFVVGWTGVVCGGLAVQFGTWDYPCPLCMVQRNFMTLAVLGGAFIVRKGMAGTISRRDYMTGWGLCIVACFGGGFASWRQTMLHILPGDKGYGGAVLGLHLYVWAWILFVAAIATIGVVLAFSAETAATRIPTGGLHELIGRLALWFAGIVIVINLVAVFCLAGLHWYLPDNPSCYQLFHDLGILKGDCPVLE</sequence>
<keyword evidence="2 5" id="KW-0812">Transmembrane</keyword>
<name>A0ABS1MAJ8_9NOCA</name>
<dbReference type="SUPFAM" id="SSF158442">
    <property type="entry name" value="DsbB-like"/>
    <property type="match status" value="1"/>
</dbReference>
<protein>
    <submittedName>
        <fullName evidence="6">Disulfide bond formation protein B</fullName>
    </submittedName>
</protein>
<feature type="transmembrane region" description="Helical" evidence="5">
    <location>
        <begin position="56"/>
        <end position="73"/>
    </location>
</feature>
<evidence type="ECO:0000256" key="5">
    <source>
        <dbReference type="SAM" id="Phobius"/>
    </source>
</evidence>
<dbReference type="InterPro" id="IPR003752">
    <property type="entry name" value="DiS_bond_form_DsbB/BdbC"/>
</dbReference>
<evidence type="ECO:0000256" key="3">
    <source>
        <dbReference type="ARBA" id="ARBA00022989"/>
    </source>
</evidence>
<feature type="transmembrane region" description="Helical" evidence="5">
    <location>
        <begin position="22"/>
        <end position="44"/>
    </location>
</feature>
<dbReference type="RefSeq" id="WP_201951135.1">
    <property type="nucleotide sequence ID" value="NZ_JAERRJ010000009.1"/>
</dbReference>
<evidence type="ECO:0000313" key="6">
    <source>
        <dbReference type="EMBL" id="MBL1077627.1"/>
    </source>
</evidence>
<evidence type="ECO:0000256" key="1">
    <source>
        <dbReference type="ARBA" id="ARBA00004141"/>
    </source>
</evidence>
<feature type="transmembrane region" description="Helical" evidence="5">
    <location>
        <begin position="125"/>
        <end position="148"/>
    </location>
</feature>
<dbReference type="InterPro" id="IPR023380">
    <property type="entry name" value="DsbB-like_sf"/>
</dbReference>
<comment type="caution">
    <text evidence="6">The sequence shown here is derived from an EMBL/GenBank/DDBJ whole genome shotgun (WGS) entry which is preliminary data.</text>
</comment>